<dbReference type="EMBL" id="WNWR01000161">
    <property type="protein sequence ID" value="KAE9989945.1"/>
    <property type="molecule type" value="Genomic_DNA"/>
</dbReference>
<evidence type="ECO:0000313" key="7">
    <source>
        <dbReference type="Proteomes" id="UP000490939"/>
    </source>
</evidence>
<keyword evidence="1" id="KW-0732">Signal</keyword>
<dbReference type="Proteomes" id="UP000490939">
    <property type="component" value="Unassembled WGS sequence"/>
</dbReference>
<evidence type="ECO:0000313" key="3">
    <source>
        <dbReference type="EMBL" id="KAE9984499.1"/>
    </source>
</evidence>
<dbReference type="EMBL" id="WNWQ01000016">
    <property type="protein sequence ID" value="KAE9984499.1"/>
    <property type="molecule type" value="Genomic_DNA"/>
</dbReference>
<feature type="chain" id="PRO_5044690844" description="AA1-like domain-containing protein" evidence="1">
    <location>
        <begin position="20"/>
        <end position="145"/>
    </location>
</feature>
<feature type="signal peptide" evidence="1">
    <location>
        <begin position="1"/>
        <end position="19"/>
    </location>
</feature>
<evidence type="ECO:0000313" key="6">
    <source>
        <dbReference type="Proteomes" id="UP000447873"/>
    </source>
</evidence>
<gene>
    <name evidence="3" type="ORF">BLS_002201</name>
    <name evidence="4" type="ORF">EG327_002087</name>
    <name evidence="2" type="ORF">EG328_011387</name>
</gene>
<reference evidence="3 5" key="1">
    <citation type="submission" date="2019-11" db="EMBL/GenBank/DDBJ databases">
        <title>Venturia inaequalis Genome Resource.</title>
        <authorList>
            <person name="Lichtner F.J."/>
        </authorList>
    </citation>
    <scope>NUCLEOTIDE SEQUENCE [LARGE SCALE GENOMIC DNA]</scope>
    <source>
        <strain evidence="2 6">120213</strain>
        <strain evidence="3">Bline_iso_100314</strain>
        <strain evidence="4 7">DMI_063113</strain>
    </source>
</reference>
<proteinExistence type="predicted"/>
<evidence type="ECO:0000313" key="4">
    <source>
        <dbReference type="EMBL" id="KAE9989945.1"/>
    </source>
</evidence>
<protein>
    <recommendedName>
        <fullName evidence="8">AA1-like domain-containing protein</fullName>
    </recommendedName>
</protein>
<evidence type="ECO:0008006" key="8">
    <source>
        <dbReference type="Google" id="ProtNLM"/>
    </source>
</evidence>
<evidence type="ECO:0000256" key="1">
    <source>
        <dbReference type="SAM" id="SignalP"/>
    </source>
</evidence>
<dbReference type="Proteomes" id="UP000433883">
    <property type="component" value="Unassembled WGS sequence"/>
</dbReference>
<evidence type="ECO:0000313" key="5">
    <source>
        <dbReference type="Proteomes" id="UP000433883"/>
    </source>
</evidence>
<name>A0A8H3VCL5_VENIN</name>
<organism evidence="3 5">
    <name type="scientific">Venturia inaequalis</name>
    <name type="common">Apple scab fungus</name>
    <dbReference type="NCBI Taxonomy" id="5025"/>
    <lineage>
        <taxon>Eukaryota</taxon>
        <taxon>Fungi</taxon>
        <taxon>Dikarya</taxon>
        <taxon>Ascomycota</taxon>
        <taxon>Pezizomycotina</taxon>
        <taxon>Dothideomycetes</taxon>
        <taxon>Pleosporomycetidae</taxon>
        <taxon>Venturiales</taxon>
        <taxon>Venturiaceae</taxon>
        <taxon>Venturia</taxon>
    </lineage>
</organism>
<keyword evidence="7" id="KW-1185">Reference proteome</keyword>
<dbReference type="Proteomes" id="UP000447873">
    <property type="component" value="Unassembled WGS sequence"/>
</dbReference>
<sequence length="145" mass="15795">MQFSTALLSLAALATFSSANPVPQSGFTGTSKWWYWTVTDLTLTSTPLVPKYQYKFNIQHYSQTLKANCSGPAEKIVCSDQSYTISVQEGPFKITQKLYQSSGLATLTGETKLNVSCLASDGVSPEFTKTVCTDPAFKVDSNLVQ</sequence>
<accession>A0A8H3VCL5</accession>
<dbReference type="AlphaFoldDB" id="A0A8H3VCL5"/>
<dbReference type="EMBL" id="WNWS01000084">
    <property type="protein sequence ID" value="KAE9981795.1"/>
    <property type="molecule type" value="Genomic_DNA"/>
</dbReference>
<evidence type="ECO:0000313" key="2">
    <source>
        <dbReference type="EMBL" id="KAE9981795.1"/>
    </source>
</evidence>
<comment type="caution">
    <text evidence="3">The sequence shown here is derived from an EMBL/GenBank/DDBJ whole genome shotgun (WGS) entry which is preliminary data.</text>
</comment>